<sequence>MCTQVAGAKEINSGGVGLVFLCDVAPGFFVKLSAPYWFHLVPHSTRVIACGVLMVCAFSLVGCGTTLGAQLAGVSLSSTQSALGETTFLSLAARYDSRWALTMWSSGTGFAGVFGYVTYVFCHLFGETQSVALSLW</sequence>
<evidence type="ECO:0000256" key="1">
    <source>
        <dbReference type="ARBA" id="ARBA00004127"/>
    </source>
</evidence>
<keyword evidence="2" id="KW-0813">Transport</keyword>
<name>A0A836CP06_9STRA</name>
<keyword evidence="8" id="KW-1185">Reference proteome</keyword>
<protein>
    <submittedName>
        <fullName evidence="7">Batten's disease protein Cln3</fullName>
    </submittedName>
</protein>
<evidence type="ECO:0000256" key="6">
    <source>
        <dbReference type="RuleBase" id="RU361113"/>
    </source>
</evidence>
<dbReference type="AlphaFoldDB" id="A0A836CP06"/>
<evidence type="ECO:0000256" key="2">
    <source>
        <dbReference type="ARBA" id="ARBA00022448"/>
    </source>
</evidence>
<dbReference type="GO" id="GO:0012505">
    <property type="term" value="C:endomembrane system"/>
    <property type="evidence" value="ECO:0007669"/>
    <property type="project" value="UniProtKB-SubCell"/>
</dbReference>
<dbReference type="PRINTS" id="PR01315">
    <property type="entry name" value="BATTENIN"/>
</dbReference>
<evidence type="ECO:0000313" key="8">
    <source>
        <dbReference type="Proteomes" id="UP000664859"/>
    </source>
</evidence>
<dbReference type="OrthoDB" id="5965864at2759"/>
<dbReference type="InterPro" id="IPR003492">
    <property type="entry name" value="Battenin_disease_Cln3"/>
</dbReference>
<keyword evidence="5" id="KW-0472">Membrane</keyword>
<reference evidence="7" key="1">
    <citation type="submission" date="2021-02" db="EMBL/GenBank/DDBJ databases">
        <title>First Annotated Genome of the Yellow-green Alga Tribonema minus.</title>
        <authorList>
            <person name="Mahan K.M."/>
        </authorList>
    </citation>
    <scope>NUCLEOTIDE SEQUENCE</scope>
    <source>
        <strain evidence="7">UTEX B ZZ1240</strain>
    </source>
</reference>
<dbReference type="PANTHER" id="PTHR10981">
    <property type="entry name" value="BATTENIN"/>
    <property type="match status" value="1"/>
</dbReference>
<comment type="subcellular location">
    <subcellularLocation>
        <location evidence="1">Endomembrane system</location>
        <topology evidence="1">Multi-pass membrane protein</topology>
    </subcellularLocation>
</comment>
<dbReference type="Pfam" id="PF02487">
    <property type="entry name" value="CLN3"/>
    <property type="match status" value="1"/>
</dbReference>
<keyword evidence="3" id="KW-0812">Transmembrane</keyword>
<proteinExistence type="inferred from homology"/>
<accession>A0A836CP06</accession>
<comment type="caution">
    <text evidence="7">The sequence shown here is derived from an EMBL/GenBank/DDBJ whole genome shotgun (WGS) entry which is preliminary data.</text>
</comment>
<keyword evidence="4" id="KW-1133">Transmembrane helix</keyword>
<gene>
    <name evidence="7" type="ORF">JKP88DRAFT_173668</name>
</gene>
<dbReference type="EMBL" id="JAFCMP010000008">
    <property type="protein sequence ID" value="KAG5192278.1"/>
    <property type="molecule type" value="Genomic_DNA"/>
</dbReference>
<dbReference type="GO" id="GO:0016020">
    <property type="term" value="C:membrane"/>
    <property type="evidence" value="ECO:0007669"/>
    <property type="project" value="InterPro"/>
</dbReference>
<dbReference type="PANTHER" id="PTHR10981:SF0">
    <property type="entry name" value="BATTENIN"/>
    <property type="match status" value="1"/>
</dbReference>
<evidence type="ECO:0000256" key="4">
    <source>
        <dbReference type="ARBA" id="ARBA00022989"/>
    </source>
</evidence>
<evidence type="ECO:0000313" key="7">
    <source>
        <dbReference type="EMBL" id="KAG5192278.1"/>
    </source>
</evidence>
<dbReference type="Proteomes" id="UP000664859">
    <property type="component" value="Unassembled WGS sequence"/>
</dbReference>
<organism evidence="7 8">
    <name type="scientific">Tribonema minus</name>
    <dbReference type="NCBI Taxonomy" id="303371"/>
    <lineage>
        <taxon>Eukaryota</taxon>
        <taxon>Sar</taxon>
        <taxon>Stramenopiles</taxon>
        <taxon>Ochrophyta</taxon>
        <taxon>PX clade</taxon>
        <taxon>Xanthophyceae</taxon>
        <taxon>Tribonematales</taxon>
        <taxon>Tribonemataceae</taxon>
        <taxon>Tribonema</taxon>
    </lineage>
</organism>
<evidence type="ECO:0000256" key="5">
    <source>
        <dbReference type="ARBA" id="ARBA00023136"/>
    </source>
</evidence>
<evidence type="ECO:0000256" key="3">
    <source>
        <dbReference type="ARBA" id="ARBA00022692"/>
    </source>
</evidence>
<comment type="similarity">
    <text evidence="6">Belongs to the battenin family.</text>
</comment>
<dbReference type="GO" id="GO:0051453">
    <property type="term" value="P:regulation of intracellular pH"/>
    <property type="evidence" value="ECO:0007669"/>
    <property type="project" value="TreeGrafter"/>
</dbReference>
<dbReference type="GO" id="GO:0005773">
    <property type="term" value="C:vacuole"/>
    <property type="evidence" value="ECO:0007669"/>
    <property type="project" value="TreeGrafter"/>
</dbReference>